<dbReference type="InterPro" id="IPR013078">
    <property type="entry name" value="His_Pase_superF_clade-1"/>
</dbReference>
<accession>A0A915K475</accession>
<evidence type="ECO:0000313" key="2">
    <source>
        <dbReference type="WBParaSite" id="nRc.2.0.1.t33506-RA"/>
    </source>
</evidence>
<reference evidence="2" key="1">
    <citation type="submission" date="2022-11" db="UniProtKB">
        <authorList>
            <consortium name="WormBaseParasite"/>
        </authorList>
    </citation>
    <scope>IDENTIFICATION</scope>
</reference>
<dbReference type="SUPFAM" id="SSF53254">
    <property type="entry name" value="Phosphoglycerate mutase-like"/>
    <property type="match status" value="1"/>
</dbReference>
<sequence>MTDAEMAGAETSLSDFTTFRCSEIAPPAPSASQYNVGVSAAASAYAKSVRNFDNYSCVGPVKKDADKSFAKAVQQMQAASRLGPAGGGSVMAKKTGKRAFIMRHGERMDRLFPEWLTMAITDQGTYMPYDMNMPLVMIDRSSMGGWNAYEYDSPVTEMGNLSGQMIGRGLKSCGIDIKSLYCSPSLRCVQTASGVLKTLENMDVRINVEPGLFEWLAWYDSMPKWLDASVLVQAKHRVNEQYQPVMTVSELAGKKAESTKEYYERISNVVKKIVEKQTGAGSILIVGHGSTMDAGVRSLIGKPASEINRGEMDQMGMHYPYCSIVAAEEGQGQKWAVQPAVLPQLTFLGFSNRFNPDYLNRP</sequence>
<dbReference type="OMA" id="THACNIH"/>
<keyword evidence="1" id="KW-1185">Reference proteome</keyword>
<dbReference type="Pfam" id="PF00300">
    <property type="entry name" value="His_Phos_1"/>
    <property type="match status" value="1"/>
</dbReference>
<dbReference type="AlphaFoldDB" id="A0A915K475"/>
<dbReference type="GO" id="GO:0016791">
    <property type="term" value="F:phosphatase activity"/>
    <property type="evidence" value="ECO:0007669"/>
    <property type="project" value="UniProtKB-ARBA"/>
</dbReference>
<evidence type="ECO:0000313" key="1">
    <source>
        <dbReference type="Proteomes" id="UP000887565"/>
    </source>
</evidence>
<dbReference type="PANTHER" id="PTHR16469:SF27">
    <property type="entry name" value="UBIQUITIN-ASSOCIATED AND SH3 DOMAIN-CONTAINING BA-RELATED"/>
    <property type="match status" value="1"/>
</dbReference>
<dbReference type="Gene3D" id="3.40.50.1240">
    <property type="entry name" value="Phosphoglycerate mutase-like"/>
    <property type="match status" value="1"/>
</dbReference>
<organism evidence="1 2">
    <name type="scientific">Romanomermis culicivorax</name>
    <name type="common">Nematode worm</name>
    <dbReference type="NCBI Taxonomy" id="13658"/>
    <lineage>
        <taxon>Eukaryota</taxon>
        <taxon>Metazoa</taxon>
        <taxon>Ecdysozoa</taxon>
        <taxon>Nematoda</taxon>
        <taxon>Enoplea</taxon>
        <taxon>Dorylaimia</taxon>
        <taxon>Mermithida</taxon>
        <taxon>Mermithoidea</taxon>
        <taxon>Mermithidae</taxon>
        <taxon>Romanomermis</taxon>
    </lineage>
</organism>
<dbReference type="CDD" id="cd07067">
    <property type="entry name" value="HP_PGM_like"/>
    <property type="match status" value="1"/>
</dbReference>
<dbReference type="InterPro" id="IPR029033">
    <property type="entry name" value="His_PPase_superfam"/>
</dbReference>
<dbReference type="InterPro" id="IPR051710">
    <property type="entry name" value="Phosphatase_SH3-domain"/>
</dbReference>
<name>A0A915K475_ROMCU</name>
<dbReference type="PANTHER" id="PTHR16469">
    <property type="entry name" value="UBIQUITIN-ASSOCIATED AND SH3 DOMAIN-CONTAINING BA-RELATED"/>
    <property type="match status" value="1"/>
</dbReference>
<dbReference type="WBParaSite" id="nRc.2.0.1.t33506-RA">
    <property type="protein sequence ID" value="nRc.2.0.1.t33506-RA"/>
    <property type="gene ID" value="nRc.2.0.1.g33506"/>
</dbReference>
<dbReference type="Proteomes" id="UP000887565">
    <property type="component" value="Unplaced"/>
</dbReference>
<proteinExistence type="predicted"/>
<protein>
    <submittedName>
        <fullName evidence="2">Protein UBASH3A-like protein</fullName>
    </submittedName>
</protein>